<reference evidence="2 3" key="1">
    <citation type="journal article" date="2018" name="Mol. Biol. Evol.">
        <title>Analysis of the draft genome of the red seaweed Gracilariopsis chorda provides insights into genome size evolution in Rhodophyta.</title>
        <authorList>
            <person name="Lee J."/>
            <person name="Yang E.C."/>
            <person name="Graf L."/>
            <person name="Yang J.H."/>
            <person name="Qiu H."/>
            <person name="Zel Zion U."/>
            <person name="Chan C.X."/>
            <person name="Stephens T.G."/>
            <person name="Weber A.P.M."/>
            <person name="Boo G.H."/>
            <person name="Boo S.M."/>
            <person name="Kim K.M."/>
            <person name="Shin Y."/>
            <person name="Jung M."/>
            <person name="Lee S.J."/>
            <person name="Yim H.S."/>
            <person name="Lee J.H."/>
            <person name="Bhattacharya D."/>
            <person name="Yoon H.S."/>
        </authorList>
    </citation>
    <scope>NUCLEOTIDE SEQUENCE [LARGE SCALE GENOMIC DNA]</scope>
    <source>
        <strain evidence="2 3">SKKU-2015</strain>
        <tissue evidence="2">Whole body</tissue>
    </source>
</reference>
<protein>
    <submittedName>
        <fullName evidence="2">Uncharacterized protein</fullName>
    </submittedName>
</protein>
<proteinExistence type="predicted"/>
<evidence type="ECO:0000313" key="1">
    <source>
        <dbReference type="EMBL" id="PXF39485.1"/>
    </source>
</evidence>
<name>A0A2V3ISD2_9FLOR</name>
<organism evidence="2 3">
    <name type="scientific">Gracilariopsis chorda</name>
    <dbReference type="NCBI Taxonomy" id="448386"/>
    <lineage>
        <taxon>Eukaryota</taxon>
        <taxon>Rhodophyta</taxon>
        <taxon>Florideophyceae</taxon>
        <taxon>Rhodymeniophycidae</taxon>
        <taxon>Gracilariales</taxon>
        <taxon>Gracilariaceae</taxon>
        <taxon>Gracilariopsis</taxon>
    </lineage>
</organism>
<accession>A0A2V3ISD2</accession>
<dbReference type="EMBL" id="NBIV01000842">
    <property type="protein sequence ID" value="PXF39485.1"/>
    <property type="molecule type" value="Genomic_DNA"/>
</dbReference>
<keyword evidence="3" id="KW-1185">Reference proteome</keyword>
<dbReference type="AlphaFoldDB" id="A0A2V3ISD2"/>
<evidence type="ECO:0000313" key="2">
    <source>
        <dbReference type="EMBL" id="PXF45023.1"/>
    </source>
</evidence>
<gene>
    <name evidence="2" type="ORF">BWQ96_05226</name>
    <name evidence="1" type="ORF">BWQ96_10827</name>
</gene>
<dbReference type="EMBL" id="NBIV01000074">
    <property type="protein sequence ID" value="PXF45023.1"/>
    <property type="molecule type" value="Genomic_DNA"/>
</dbReference>
<comment type="caution">
    <text evidence="2">The sequence shown here is derived from an EMBL/GenBank/DDBJ whole genome shotgun (WGS) entry which is preliminary data.</text>
</comment>
<dbReference type="Proteomes" id="UP000247409">
    <property type="component" value="Unassembled WGS sequence"/>
</dbReference>
<sequence>MWGNRGKKRGREYPVAEDWAGYKRRMWYVDSKWVPNLTLETQRDEIANRIQLKRASRELDENVTEFSSRDCPALVPLT</sequence>
<evidence type="ECO:0000313" key="3">
    <source>
        <dbReference type="Proteomes" id="UP000247409"/>
    </source>
</evidence>